<dbReference type="EMBL" id="CP159837">
    <property type="protein sequence ID" value="XCM39477.1"/>
    <property type="molecule type" value="Genomic_DNA"/>
</dbReference>
<gene>
    <name evidence="3" type="ORF">ABWT76_002410</name>
</gene>
<dbReference type="InterPro" id="IPR006442">
    <property type="entry name" value="Antitoxin_Phd/YefM"/>
</dbReference>
<dbReference type="PANTHER" id="PTHR35377:SF4">
    <property type="entry name" value="PREVENT-HOST-DEATH FAMILY PROTEIN"/>
    <property type="match status" value="1"/>
</dbReference>
<dbReference type="InterPro" id="IPR036165">
    <property type="entry name" value="YefM-like_sf"/>
</dbReference>
<dbReference type="AlphaFoldDB" id="A0AAU8JL32"/>
<reference evidence="3" key="1">
    <citation type="submission" date="2024-07" db="EMBL/GenBank/DDBJ databases">
        <authorList>
            <person name="Kim Y.J."/>
            <person name="Jeong J.Y."/>
        </authorList>
    </citation>
    <scope>NUCLEOTIDE SEQUENCE</scope>
    <source>
        <strain evidence="3">GIHE-MW2</strain>
    </source>
</reference>
<evidence type="ECO:0000256" key="2">
    <source>
        <dbReference type="RuleBase" id="RU362080"/>
    </source>
</evidence>
<evidence type="ECO:0000256" key="1">
    <source>
        <dbReference type="ARBA" id="ARBA00009981"/>
    </source>
</evidence>
<name>A0AAU8JL32_9CYAN</name>
<accession>A0AAU8JL32</accession>
<comment type="similarity">
    <text evidence="1 2">Belongs to the phD/YefM antitoxin family.</text>
</comment>
<dbReference type="NCBIfam" id="TIGR01552">
    <property type="entry name" value="phd_fam"/>
    <property type="match status" value="1"/>
</dbReference>
<dbReference type="Pfam" id="PF02604">
    <property type="entry name" value="PhdYeFM_antitox"/>
    <property type="match status" value="1"/>
</dbReference>
<protein>
    <recommendedName>
        <fullName evidence="2">Antitoxin</fullName>
    </recommendedName>
</protein>
<organism evidence="3">
    <name type="scientific">Planktothricoides raciborskii GIHE-MW2</name>
    <dbReference type="NCBI Taxonomy" id="2792601"/>
    <lineage>
        <taxon>Bacteria</taxon>
        <taxon>Bacillati</taxon>
        <taxon>Cyanobacteriota</taxon>
        <taxon>Cyanophyceae</taxon>
        <taxon>Oscillatoriophycideae</taxon>
        <taxon>Oscillatoriales</taxon>
        <taxon>Oscillatoriaceae</taxon>
        <taxon>Planktothricoides</taxon>
    </lineage>
</organism>
<dbReference type="PANTHER" id="PTHR35377">
    <property type="entry name" value="ANTITOXIN VAPB49-RELATED-RELATED"/>
    <property type="match status" value="1"/>
</dbReference>
<proteinExistence type="inferred from homology"/>
<comment type="function">
    <text evidence="2">Antitoxin component of a type II toxin-antitoxin (TA) system.</text>
</comment>
<sequence>MSQVDITEANTQLQQLLAIAMKGEEVIITQGDQAIAKLVAVRDTSLPEKPRRQFGSMKDVIWVADDFDAPLTEEFKEYME</sequence>
<dbReference type="InterPro" id="IPR051416">
    <property type="entry name" value="phD-YefM_TA_antitoxins"/>
</dbReference>
<dbReference type="RefSeq" id="WP_054469628.1">
    <property type="nucleotide sequence ID" value="NZ_CP159837.1"/>
</dbReference>
<dbReference type="SUPFAM" id="SSF143120">
    <property type="entry name" value="YefM-like"/>
    <property type="match status" value="1"/>
</dbReference>
<evidence type="ECO:0000313" key="3">
    <source>
        <dbReference type="EMBL" id="XCM39477.1"/>
    </source>
</evidence>